<feature type="transmembrane region" description="Helical" evidence="1">
    <location>
        <begin position="61"/>
        <end position="85"/>
    </location>
</feature>
<reference evidence="4" key="1">
    <citation type="submission" date="2024-02" db="UniProtKB">
        <authorList>
            <consortium name="WormBaseParasite"/>
        </authorList>
    </citation>
    <scope>IDENTIFICATION</scope>
</reference>
<evidence type="ECO:0000313" key="4">
    <source>
        <dbReference type="WBParaSite" id="MBELARI_LOCUS5045"/>
    </source>
</evidence>
<proteinExistence type="predicted"/>
<evidence type="ECO:0000313" key="3">
    <source>
        <dbReference type="Proteomes" id="UP000887575"/>
    </source>
</evidence>
<feature type="signal peptide" evidence="2">
    <location>
        <begin position="1"/>
        <end position="21"/>
    </location>
</feature>
<evidence type="ECO:0000256" key="2">
    <source>
        <dbReference type="SAM" id="SignalP"/>
    </source>
</evidence>
<dbReference type="Proteomes" id="UP000887575">
    <property type="component" value="Unassembled WGS sequence"/>
</dbReference>
<accession>A0AAF3FDH7</accession>
<evidence type="ECO:0000256" key="1">
    <source>
        <dbReference type="SAM" id="Phobius"/>
    </source>
</evidence>
<dbReference type="AlphaFoldDB" id="A0AAF3FDH7"/>
<protein>
    <submittedName>
        <fullName evidence="4">Uncharacterized protein</fullName>
    </submittedName>
</protein>
<keyword evidence="1" id="KW-0812">Transmembrane</keyword>
<dbReference type="WBParaSite" id="MBELARI_LOCUS5045">
    <property type="protein sequence ID" value="MBELARI_LOCUS5045"/>
    <property type="gene ID" value="MBELARI_LOCUS5045"/>
</dbReference>
<keyword evidence="3" id="KW-1185">Reference proteome</keyword>
<organism evidence="3 4">
    <name type="scientific">Mesorhabditis belari</name>
    <dbReference type="NCBI Taxonomy" id="2138241"/>
    <lineage>
        <taxon>Eukaryota</taxon>
        <taxon>Metazoa</taxon>
        <taxon>Ecdysozoa</taxon>
        <taxon>Nematoda</taxon>
        <taxon>Chromadorea</taxon>
        <taxon>Rhabditida</taxon>
        <taxon>Rhabditina</taxon>
        <taxon>Rhabditomorpha</taxon>
        <taxon>Rhabditoidea</taxon>
        <taxon>Rhabditidae</taxon>
        <taxon>Mesorhabditinae</taxon>
        <taxon>Mesorhabditis</taxon>
    </lineage>
</organism>
<name>A0AAF3FDH7_9BILA</name>
<sequence length="129" mass="14345">MMSKTLFALLVLFSISVSILAELHEYERFEGNLQGSKSLPIRGKRDQNTIYSGLVVVGSFVLVNAIICCLLLCCVCGGGIGLYLASTKRKHEIINNYVSERIKKDDEKRMESLDFKRAQSTGIRGLLLS</sequence>
<keyword evidence="2" id="KW-0732">Signal</keyword>
<keyword evidence="1" id="KW-1133">Transmembrane helix</keyword>
<keyword evidence="1" id="KW-0472">Membrane</keyword>
<feature type="chain" id="PRO_5041958902" evidence="2">
    <location>
        <begin position="22"/>
        <end position="129"/>
    </location>
</feature>